<evidence type="ECO:0000256" key="6">
    <source>
        <dbReference type="ARBA" id="ARBA00018857"/>
    </source>
</evidence>
<dbReference type="AlphaFoldDB" id="A0A8K0KBP4"/>
<dbReference type="GO" id="GO:0005737">
    <property type="term" value="C:cytoplasm"/>
    <property type="evidence" value="ECO:0007669"/>
    <property type="project" value="UniProtKB-SubCell"/>
</dbReference>
<evidence type="ECO:0000256" key="5">
    <source>
        <dbReference type="ARBA" id="ARBA00012507"/>
    </source>
</evidence>
<dbReference type="GO" id="GO:0016787">
    <property type="term" value="F:hydrolase activity"/>
    <property type="evidence" value="ECO:0007669"/>
    <property type="project" value="UniProtKB-KW"/>
</dbReference>
<organism evidence="15 16">
    <name type="scientific">Ladona fulva</name>
    <name type="common">Scarce chaser dragonfly</name>
    <name type="synonym">Libellula fulva</name>
    <dbReference type="NCBI Taxonomy" id="123851"/>
    <lineage>
        <taxon>Eukaryota</taxon>
        <taxon>Metazoa</taxon>
        <taxon>Ecdysozoa</taxon>
        <taxon>Arthropoda</taxon>
        <taxon>Hexapoda</taxon>
        <taxon>Insecta</taxon>
        <taxon>Pterygota</taxon>
        <taxon>Palaeoptera</taxon>
        <taxon>Odonata</taxon>
        <taxon>Epiprocta</taxon>
        <taxon>Anisoptera</taxon>
        <taxon>Libelluloidea</taxon>
        <taxon>Libellulidae</taxon>
        <taxon>Ladona</taxon>
    </lineage>
</organism>
<dbReference type="GO" id="GO:0005085">
    <property type="term" value="F:guanyl-nucleotide exchange factor activity"/>
    <property type="evidence" value="ECO:0007669"/>
    <property type="project" value="UniProtKB-KW"/>
</dbReference>
<evidence type="ECO:0000259" key="13">
    <source>
        <dbReference type="Pfam" id="PF26216"/>
    </source>
</evidence>
<evidence type="ECO:0000256" key="7">
    <source>
        <dbReference type="ARBA" id="ARBA00022490"/>
    </source>
</evidence>
<comment type="subcellular location">
    <subcellularLocation>
        <location evidence="3">Cytoplasm</location>
    </subcellularLocation>
</comment>
<keyword evidence="10" id="KW-0548">Nucleotidyltransferase</keyword>
<dbReference type="PANTHER" id="PTHR20884:SF8">
    <property type="entry name" value="GDP-D-GLUCOSE PHOSPHORYLASE 1"/>
    <property type="match status" value="1"/>
</dbReference>
<dbReference type="PANTHER" id="PTHR20884">
    <property type="entry name" value="GDP-D-GLUCOSE PHOSPHORYLASE 1"/>
    <property type="match status" value="1"/>
</dbReference>
<keyword evidence="8" id="KW-0344">Guanine-nucleotide releasing factor</keyword>
<dbReference type="GO" id="GO:0080048">
    <property type="term" value="F:GDP-D-glucose phosphorylase activity"/>
    <property type="evidence" value="ECO:0007669"/>
    <property type="project" value="UniProtKB-EC"/>
</dbReference>
<comment type="function">
    <text evidence="2">Specific and highly efficient GDP-D-glucose phosphorylase regulating the levels of GDP-D-glucose in cells.</text>
</comment>
<keyword evidence="9" id="KW-0808">Transferase</keyword>
<keyword evidence="7" id="KW-0963">Cytoplasm</keyword>
<evidence type="ECO:0000313" key="16">
    <source>
        <dbReference type="Proteomes" id="UP000792457"/>
    </source>
</evidence>
<protein>
    <recommendedName>
        <fullName evidence="6">GDP-D-glucose phosphorylase 1</fullName>
        <ecNumber evidence="5">2.7.7.78</ecNumber>
    </recommendedName>
</protein>
<evidence type="ECO:0000256" key="2">
    <source>
        <dbReference type="ARBA" id="ARBA00003049"/>
    </source>
</evidence>
<feature type="domain" description="GDPGP1-like N-terminal" evidence="14">
    <location>
        <begin position="28"/>
        <end position="189"/>
    </location>
</feature>
<dbReference type="Proteomes" id="UP000792457">
    <property type="component" value="Unassembled WGS sequence"/>
</dbReference>
<evidence type="ECO:0000256" key="8">
    <source>
        <dbReference type="ARBA" id="ARBA00022658"/>
    </source>
</evidence>
<dbReference type="InterPro" id="IPR058865">
    <property type="entry name" value="GDPGP1_C"/>
</dbReference>
<dbReference type="EMBL" id="KZ308584">
    <property type="protein sequence ID" value="KAG8231955.1"/>
    <property type="molecule type" value="Genomic_DNA"/>
</dbReference>
<evidence type="ECO:0000313" key="15">
    <source>
        <dbReference type="EMBL" id="KAG8231955.1"/>
    </source>
</evidence>
<dbReference type="EC" id="2.7.7.78" evidence="5"/>
<evidence type="ECO:0000256" key="3">
    <source>
        <dbReference type="ARBA" id="ARBA00004496"/>
    </source>
</evidence>
<evidence type="ECO:0000256" key="1">
    <source>
        <dbReference type="ARBA" id="ARBA00000063"/>
    </source>
</evidence>
<keyword evidence="11" id="KW-0547">Nucleotide-binding</keyword>
<keyword evidence="12" id="KW-0378">Hydrolase</keyword>
<dbReference type="OrthoDB" id="417175at2759"/>
<reference evidence="15" key="2">
    <citation type="submission" date="2017-10" db="EMBL/GenBank/DDBJ databases">
        <title>Ladona fulva Genome sequencing and assembly.</title>
        <authorList>
            <person name="Murali S."/>
            <person name="Richards S."/>
            <person name="Bandaranaike D."/>
            <person name="Bellair M."/>
            <person name="Blankenburg K."/>
            <person name="Chao H."/>
            <person name="Dinh H."/>
            <person name="Doddapaneni H."/>
            <person name="Dugan-Rocha S."/>
            <person name="Elkadiri S."/>
            <person name="Gnanaolivu R."/>
            <person name="Hernandez B."/>
            <person name="Skinner E."/>
            <person name="Javaid M."/>
            <person name="Lee S."/>
            <person name="Li M."/>
            <person name="Ming W."/>
            <person name="Munidasa M."/>
            <person name="Muniz J."/>
            <person name="Nguyen L."/>
            <person name="Hughes D."/>
            <person name="Osuji N."/>
            <person name="Pu L.-L."/>
            <person name="Puazo M."/>
            <person name="Qu C."/>
            <person name="Quiroz J."/>
            <person name="Raj R."/>
            <person name="Weissenberger G."/>
            <person name="Xin Y."/>
            <person name="Zou X."/>
            <person name="Han Y."/>
            <person name="Worley K."/>
            <person name="Muzny D."/>
            <person name="Gibbs R."/>
        </authorList>
    </citation>
    <scope>NUCLEOTIDE SEQUENCE</scope>
    <source>
        <strain evidence="15">Sampled in the wild</strain>
    </source>
</reference>
<evidence type="ECO:0000256" key="12">
    <source>
        <dbReference type="ARBA" id="ARBA00022801"/>
    </source>
</evidence>
<dbReference type="InterPro" id="IPR026506">
    <property type="entry name" value="GDPGP"/>
</dbReference>
<comment type="similarity">
    <text evidence="4">Belongs to the GDPGP1 family.</text>
</comment>
<proteinExistence type="inferred from homology"/>
<dbReference type="GO" id="GO:0000166">
    <property type="term" value="F:nucleotide binding"/>
    <property type="evidence" value="ECO:0007669"/>
    <property type="project" value="UniProtKB-KW"/>
</dbReference>
<dbReference type="Pfam" id="PF26216">
    <property type="entry name" value="GDPGP1_C"/>
    <property type="match status" value="1"/>
</dbReference>
<dbReference type="InterPro" id="IPR058866">
    <property type="entry name" value="GDPGP1_N"/>
</dbReference>
<reference evidence="15" key="1">
    <citation type="submission" date="2013-04" db="EMBL/GenBank/DDBJ databases">
        <authorList>
            <person name="Qu J."/>
            <person name="Murali S.C."/>
            <person name="Bandaranaike D."/>
            <person name="Bellair M."/>
            <person name="Blankenburg K."/>
            <person name="Chao H."/>
            <person name="Dinh H."/>
            <person name="Doddapaneni H."/>
            <person name="Downs B."/>
            <person name="Dugan-Rocha S."/>
            <person name="Elkadiri S."/>
            <person name="Gnanaolivu R.D."/>
            <person name="Hernandez B."/>
            <person name="Javaid M."/>
            <person name="Jayaseelan J.C."/>
            <person name="Lee S."/>
            <person name="Li M."/>
            <person name="Ming W."/>
            <person name="Munidasa M."/>
            <person name="Muniz J."/>
            <person name="Nguyen L."/>
            <person name="Ongeri F."/>
            <person name="Osuji N."/>
            <person name="Pu L.-L."/>
            <person name="Puazo M."/>
            <person name="Qu C."/>
            <person name="Quiroz J."/>
            <person name="Raj R."/>
            <person name="Weissenberger G."/>
            <person name="Xin Y."/>
            <person name="Zou X."/>
            <person name="Han Y."/>
            <person name="Richards S."/>
            <person name="Worley K."/>
            <person name="Muzny D."/>
            <person name="Gibbs R."/>
        </authorList>
    </citation>
    <scope>NUCLEOTIDE SEQUENCE</scope>
    <source>
        <strain evidence="15">Sampled in the wild</strain>
    </source>
</reference>
<keyword evidence="16" id="KW-1185">Reference proteome</keyword>
<evidence type="ECO:0000256" key="10">
    <source>
        <dbReference type="ARBA" id="ARBA00022695"/>
    </source>
</evidence>
<dbReference type="GO" id="GO:0006006">
    <property type="term" value="P:glucose metabolic process"/>
    <property type="evidence" value="ECO:0007669"/>
    <property type="project" value="TreeGrafter"/>
</dbReference>
<accession>A0A8K0KBP4</accession>
<name>A0A8K0KBP4_LADFU</name>
<feature type="non-terminal residue" evidence="15">
    <location>
        <position position="1"/>
    </location>
</feature>
<evidence type="ECO:0000256" key="4">
    <source>
        <dbReference type="ARBA" id="ARBA00006451"/>
    </source>
</evidence>
<comment type="catalytic activity">
    <reaction evidence="1">
        <text>GDP-alpha-D-glucose + phosphate = alpha-D-glucose 1-phosphate + GDP + H(+)</text>
        <dbReference type="Rhea" id="RHEA:30387"/>
        <dbReference type="ChEBI" id="CHEBI:15378"/>
        <dbReference type="ChEBI" id="CHEBI:43474"/>
        <dbReference type="ChEBI" id="CHEBI:58189"/>
        <dbReference type="ChEBI" id="CHEBI:58601"/>
        <dbReference type="ChEBI" id="CHEBI:62230"/>
        <dbReference type="EC" id="2.7.7.78"/>
    </reaction>
</comment>
<evidence type="ECO:0000259" key="14">
    <source>
        <dbReference type="Pfam" id="PF26217"/>
    </source>
</evidence>
<dbReference type="Pfam" id="PF26217">
    <property type="entry name" value="GDPGP1_N"/>
    <property type="match status" value="1"/>
</dbReference>
<evidence type="ECO:0000256" key="9">
    <source>
        <dbReference type="ARBA" id="ARBA00022679"/>
    </source>
</evidence>
<gene>
    <name evidence="15" type="ORF">J437_LFUL008875</name>
</gene>
<evidence type="ECO:0000256" key="11">
    <source>
        <dbReference type="ARBA" id="ARBA00022741"/>
    </source>
</evidence>
<feature type="domain" description="GDPGP1-like C-terminal" evidence="13">
    <location>
        <begin position="206"/>
        <end position="341"/>
    </location>
</feature>
<sequence length="355" mass="41548">MSRWKDIPKLTYSNKDLNFKLYEESESKLDSFLRYTWEKAHDYGVFRYKLKIQASKELPGKYSFVAQASLNEDRATKRREPQVIQKIGEPFNPNLFNFTLLKKEEILFQLRCEEGQHESDYIAINASPLEYGNCLLLPCLEECHPQIVKEYGLKFAVKFLLLSGSYDMRVGFNGLCAFASVNHQHYHGYYLKTRMLLERIAVHHLSGPCYTLLDFASKGFVFQLLGEDVDGLVRNVYKLANYFQTKNIAHNLFMTRGWTFERSSELESTSSAYYTVRVYVWGRKPSHGYKKVDAFNPALCELFGHLPTKKREIYDELTEEYVVDILHEITHEVFVSVKEEVRMLFSEDTYEEPKS</sequence>
<comment type="caution">
    <text evidence="15">The sequence shown here is derived from an EMBL/GenBank/DDBJ whole genome shotgun (WGS) entry which is preliminary data.</text>
</comment>